<dbReference type="AlphaFoldDB" id="A0A9P9XWY3"/>
<reference evidence="1" key="2">
    <citation type="submission" date="2022-07" db="EMBL/GenBank/DDBJ databases">
        <authorList>
            <person name="Goncalves M.F.M."/>
            <person name="Hilario S."/>
            <person name="Van De Peer Y."/>
            <person name="Esteves A.C."/>
            <person name="Alves A."/>
        </authorList>
    </citation>
    <scope>NUCLEOTIDE SEQUENCE</scope>
    <source>
        <strain evidence="1">MUM 19.33</strain>
    </source>
</reference>
<name>A0A9P9XWY3_9HYPO</name>
<accession>A0A9P9XWY3</accession>
<dbReference type="EMBL" id="JAGIXG020000048">
    <property type="protein sequence ID" value="KAI6779364.1"/>
    <property type="molecule type" value="Genomic_DNA"/>
</dbReference>
<comment type="caution">
    <text evidence="1">The sequence shown here is derived from an EMBL/GenBank/DDBJ whole genome shotgun (WGS) entry which is preliminary data.</text>
</comment>
<organism evidence="1 2">
    <name type="scientific">Emericellopsis cladophorae</name>
    <dbReference type="NCBI Taxonomy" id="2686198"/>
    <lineage>
        <taxon>Eukaryota</taxon>
        <taxon>Fungi</taxon>
        <taxon>Dikarya</taxon>
        <taxon>Ascomycota</taxon>
        <taxon>Pezizomycotina</taxon>
        <taxon>Sordariomycetes</taxon>
        <taxon>Hypocreomycetidae</taxon>
        <taxon>Hypocreales</taxon>
        <taxon>Bionectriaceae</taxon>
        <taxon>Emericellopsis</taxon>
    </lineage>
</organism>
<gene>
    <name evidence="1" type="ORF">J7T54_000462</name>
</gene>
<evidence type="ECO:0000313" key="2">
    <source>
        <dbReference type="Proteomes" id="UP001055219"/>
    </source>
</evidence>
<dbReference type="RefSeq" id="XP_051360220.1">
    <property type="nucleotide sequence ID" value="XM_051508751.1"/>
</dbReference>
<dbReference type="Proteomes" id="UP001055219">
    <property type="component" value="Unassembled WGS sequence"/>
</dbReference>
<dbReference type="OrthoDB" id="5030973at2759"/>
<evidence type="ECO:0000313" key="1">
    <source>
        <dbReference type="EMBL" id="KAI6779364.1"/>
    </source>
</evidence>
<sequence length="296" mass="32493">MSADTDKLPPLGFDSDFSFCPEESEAQLGISNGGRTNRSLATQEQIGRTGYSAYVRYVQYGTYNGKPACLVGLDFAFRFPPRAGSRFSTAEIEVSFEKALDRNDPSVRSTDASLDPVVANFAPKQMLGPAREKTSSTSFGLEFPVLFGTPLVSTGITASWAREITQNEDGRAELYGNFSQDDDHDDGANSVTWDLNENPVSKEGIFRSLRTVVLLFCSPGEALWLRISVKPVVQFSLDPRRLFAKKLVQDRDDPVFLDGSTALGSLPSSQYSDFTDSEFPWQKLLQVPEALGAVQA</sequence>
<keyword evidence="2" id="KW-1185">Reference proteome</keyword>
<dbReference type="GeneID" id="75826981"/>
<protein>
    <submittedName>
        <fullName evidence="1">Uncharacterized protein</fullName>
    </submittedName>
</protein>
<reference evidence="1" key="1">
    <citation type="journal article" date="2021" name="J Fungi (Basel)">
        <title>Genomic and Metabolomic Analyses of the Marine Fungus Emericellopsis cladophorae: Insights into Saltwater Adaptability Mechanisms and Its Biosynthetic Potential.</title>
        <authorList>
            <person name="Goncalves M.F.M."/>
            <person name="Hilario S."/>
            <person name="Van de Peer Y."/>
            <person name="Esteves A.C."/>
            <person name="Alves A."/>
        </authorList>
    </citation>
    <scope>NUCLEOTIDE SEQUENCE</scope>
    <source>
        <strain evidence="1">MUM 19.33</strain>
    </source>
</reference>
<proteinExistence type="predicted"/>